<organism evidence="2 3">
    <name type="scientific">Symbiochloris irregularis</name>
    <dbReference type="NCBI Taxonomy" id="706552"/>
    <lineage>
        <taxon>Eukaryota</taxon>
        <taxon>Viridiplantae</taxon>
        <taxon>Chlorophyta</taxon>
        <taxon>core chlorophytes</taxon>
        <taxon>Trebouxiophyceae</taxon>
        <taxon>Trebouxiales</taxon>
        <taxon>Trebouxiaceae</taxon>
        <taxon>Symbiochloris</taxon>
    </lineage>
</organism>
<comment type="caution">
    <text evidence="2">The sequence shown here is derived from an EMBL/GenBank/DDBJ whole genome shotgun (WGS) entry which is preliminary data.</text>
</comment>
<sequence length="235" mass="25771">MHKSTRINAFSPVPCCTTRKRNGLTLRSREDRAESGPQKAALTLKDMAQPNRGAHQDLGSSDEVEVLCNLQTNTSRPQRSAEEDDLAMAKALQDQERALHRFGAHGDPFDENVDYSDAEGPGRGEDADLAFARRLQAEEMQQQYSRLFGLSGQQATQSQPGADGAVQEGGQGGWDQFDEDESDYDEDDDEMSPDDVDPDNMTYEELQALADTVGTVAKGLSPVAAHQQAMPQLRI</sequence>
<feature type="region of interest" description="Disordered" evidence="1">
    <location>
        <begin position="103"/>
        <end position="125"/>
    </location>
</feature>
<evidence type="ECO:0000313" key="3">
    <source>
        <dbReference type="Proteomes" id="UP001465755"/>
    </source>
</evidence>
<dbReference type="Proteomes" id="UP001465755">
    <property type="component" value="Unassembled WGS sequence"/>
</dbReference>
<evidence type="ECO:0000256" key="1">
    <source>
        <dbReference type="SAM" id="MobiDB-lite"/>
    </source>
</evidence>
<proteinExistence type="predicted"/>
<feature type="compositionally biased region" description="Polar residues" evidence="1">
    <location>
        <begin position="151"/>
        <end position="160"/>
    </location>
</feature>
<dbReference type="AlphaFoldDB" id="A0AAW1NRC0"/>
<feature type="region of interest" description="Disordered" evidence="1">
    <location>
        <begin position="21"/>
        <end position="63"/>
    </location>
</feature>
<accession>A0AAW1NRC0</accession>
<protein>
    <submittedName>
        <fullName evidence="2">Uncharacterized protein</fullName>
    </submittedName>
</protein>
<gene>
    <name evidence="2" type="ORF">WJX73_009125</name>
</gene>
<evidence type="ECO:0000313" key="2">
    <source>
        <dbReference type="EMBL" id="KAK9794681.1"/>
    </source>
</evidence>
<name>A0AAW1NRC0_9CHLO</name>
<reference evidence="2 3" key="1">
    <citation type="journal article" date="2024" name="Nat. Commun.">
        <title>Phylogenomics reveals the evolutionary origins of lichenization in chlorophyte algae.</title>
        <authorList>
            <person name="Puginier C."/>
            <person name="Libourel C."/>
            <person name="Otte J."/>
            <person name="Skaloud P."/>
            <person name="Haon M."/>
            <person name="Grisel S."/>
            <person name="Petersen M."/>
            <person name="Berrin J.G."/>
            <person name="Delaux P.M."/>
            <person name="Dal Grande F."/>
            <person name="Keller J."/>
        </authorList>
    </citation>
    <scope>NUCLEOTIDE SEQUENCE [LARGE SCALE GENOMIC DNA]</scope>
    <source>
        <strain evidence="2 3">SAG 2036</strain>
    </source>
</reference>
<dbReference type="EMBL" id="JALJOQ010000135">
    <property type="protein sequence ID" value="KAK9794681.1"/>
    <property type="molecule type" value="Genomic_DNA"/>
</dbReference>
<dbReference type="PANTHER" id="PTHR47530">
    <property type="entry name" value="E3 UBIQUITIN LIGASE BIG BROTHER-RELATED"/>
    <property type="match status" value="1"/>
</dbReference>
<keyword evidence="3" id="KW-1185">Reference proteome</keyword>
<feature type="region of interest" description="Disordered" evidence="1">
    <location>
        <begin position="151"/>
        <end position="200"/>
    </location>
</feature>
<feature type="compositionally biased region" description="Acidic residues" evidence="1">
    <location>
        <begin position="176"/>
        <end position="198"/>
    </location>
</feature>
<dbReference type="InterPro" id="IPR043312">
    <property type="entry name" value="AtBBR-like"/>
</dbReference>
<dbReference type="PANTHER" id="PTHR47530:SF4">
    <property type="entry name" value="E3 UBIQUITIN LIGASE BIG BROTHER-RELATED"/>
    <property type="match status" value="1"/>
</dbReference>